<evidence type="ECO:0000259" key="8">
    <source>
        <dbReference type="PROSITE" id="PS50850"/>
    </source>
</evidence>
<dbReference type="InterPro" id="IPR020846">
    <property type="entry name" value="MFS_dom"/>
</dbReference>
<dbReference type="GO" id="GO:0022857">
    <property type="term" value="F:transmembrane transporter activity"/>
    <property type="evidence" value="ECO:0007669"/>
    <property type="project" value="InterPro"/>
</dbReference>
<feature type="transmembrane region" description="Helical" evidence="7">
    <location>
        <begin position="402"/>
        <end position="420"/>
    </location>
</feature>
<dbReference type="Pfam" id="PF07690">
    <property type="entry name" value="MFS_1"/>
    <property type="match status" value="1"/>
</dbReference>
<keyword evidence="3" id="KW-1003">Cell membrane</keyword>
<evidence type="ECO:0000313" key="9">
    <source>
        <dbReference type="EMBL" id="RYM33481.1"/>
    </source>
</evidence>
<feature type="transmembrane region" description="Helical" evidence="7">
    <location>
        <begin position="47"/>
        <end position="66"/>
    </location>
</feature>
<evidence type="ECO:0000313" key="10">
    <source>
        <dbReference type="Proteomes" id="UP000293952"/>
    </source>
</evidence>
<feature type="transmembrane region" description="Helical" evidence="7">
    <location>
        <begin position="103"/>
        <end position="124"/>
    </location>
</feature>
<feature type="transmembrane region" description="Helical" evidence="7">
    <location>
        <begin position="78"/>
        <end position="97"/>
    </location>
</feature>
<feature type="transmembrane region" description="Helical" evidence="7">
    <location>
        <begin position="12"/>
        <end position="35"/>
    </location>
</feature>
<evidence type="ECO:0000256" key="7">
    <source>
        <dbReference type="SAM" id="Phobius"/>
    </source>
</evidence>
<feature type="transmembrane region" description="Helical" evidence="7">
    <location>
        <begin position="293"/>
        <end position="315"/>
    </location>
</feature>
<protein>
    <submittedName>
        <fullName evidence="9">MFS transporter</fullName>
    </submittedName>
</protein>
<dbReference type="FunFam" id="1.20.1720.10:FF:000004">
    <property type="entry name" value="EmrB/QacA family drug resistance transporter"/>
    <property type="match status" value="1"/>
</dbReference>
<evidence type="ECO:0000256" key="2">
    <source>
        <dbReference type="ARBA" id="ARBA00022448"/>
    </source>
</evidence>
<dbReference type="OrthoDB" id="9807274at2"/>
<feature type="transmembrane region" description="Helical" evidence="7">
    <location>
        <begin position="327"/>
        <end position="350"/>
    </location>
</feature>
<dbReference type="SUPFAM" id="SSF103473">
    <property type="entry name" value="MFS general substrate transporter"/>
    <property type="match status" value="1"/>
</dbReference>
<dbReference type="InterPro" id="IPR036259">
    <property type="entry name" value="MFS_trans_sf"/>
</dbReference>
<dbReference type="CDD" id="cd17502">
    <property type="entry name" value="MFS_Azr1_MDR_like"/>
    <property type="match status" value="1"/>
</dbReference>
<keyword evidence="2" id="KW-0813">Transport</keyword>
<dbReference type="PANTHER" id="PTHR23501:SF191">
    <property type="entry name" value="VACUOLAR BASIC AMINO ACID TRANSPORTER 4"/>
    <property type="match status" value="1"/>
</dbReference>
<organism evidence="9 10">
    <name type="scientific">Brumimicrobium glaciale</name>
    <dbReference type="NCBI Taxonomy" id="200475"/>
    <lineage>
        <taxon>Bacteria</taxon>
        <taxon>Pseudomonadati</taxon>
        <taxon>Bacteroidota</taxon>
        <taxon>Flavobacteriia</taxon>
        <taxon>Flavobacteriales</taxon>
        <taxon>Crocinitomicaceae</taxon>
        <taxon>Brumimicrobium</taxon>
    </lineage>
</organism>
<feature type="transmembrane region" description="Helical" evidence="7">
    <location>
        <begin position="166"/>
        <end position="187"/>
    </location>
</feature>
<dbReference type="Gene3D" id="1.20.1720.10">
    <property type="entry name" value="Multidrug resistance protein D"/>
    <property type="match status" value="1"/>
</dbReference>
<keyword evidence="6 7" id="KW-0472">Membrane</keyword>
<feature type="transmembrane region" description="Helical" evidence="7">
    <location>
        <begin position="266"/>
        <end position="287"/>
    </location>
</feature>
<comment type="caution">
    <text evidence="9">The sequence shown here is derived from an EMBL/GenBank/DDBJ whole genome shotgun (WGS) entry which is preliminary data.</text>
</comment>
<feature type="transmembrane region" description="Helical" evidence="7">
    <location>
        <begin position="356"/>
        <end position="381"/>
    </location>
</feature>
<dbReference type="PROSITE" id="PS50850">
    <property type="entry name" value="MFS"/>
    <property type="match status" value="1"/>
</dbReference>
<sequence length="496" mass="54244">MEVEKKELNRNWILAALMMTMILAAMDNTIVATAIPQIVGDLGGFSLFSWLFSIYLLIQTITIPLYGKLADLLGRKPIIIFGIIIFLLGSAACGFAWNMPSLIVFRGLQAVGAGAIMATVNTIAGDIYTIEERAKIQGWLSSVWGIAAILGPTLGGALADYASWRWIFFINIPFGILSIILIVKFLHEGKTLKRPKIDWAGAISMLITATVIMFTLLQSGKSWPWLSFTTLGFLSLCTLLIYITVRIERKAAEPILPIWVWKKRAILGSNLATIGMGMILMGPSMYLPVFAQSVTGVGAIAAGFILASMSITWPLSSALSGKLYLRIGFRNTALCGIIIVAIGTFNFLFIQFPGPAWSLVTIQMMMGAGFGLISTPLLVGVQSTVEYEQRGVVTGANIFSRYFGQSLGAAIFAVVFNYGIKSKMESVPQSLQAELPTVNQVVDVMQSKETSAELRLFLREIFFDSTHSVYVGITIMAVITFLILIWTPAKFPTIRK</sequence>
<keyword evidence="4 7" id="KW-0812">Transmembrane</keyword>
<evidence type="ECO:0000256" key="1">
    <source>
        <dbReference type="ARBA" id="ARBA00004651"/>
    </source>
</evidence>
<evidence type="ECO:0000256" key="6">
    <source>
        <dbReference type="ARBA" id="ARBA00023136"/>
    </source>
</evidence>
<feature type="transmembrane region" description="Helical" evidence="7">
    <location>
        <begin position="199"/>
        <end position="217"/>
    </location>
</feature>
<dbReference type="GO" id="GO:0005886">
    <property type="term" value="C:plasma membrane"/>
    <property type="evidence" value="ECO:0007669"/>
    <property type="project" value="UniProtKB-SubCell"/>
</dbReference>
<evidence type="ECO:0000256" key="3">
    <source>
        <dbReference type="ARBA" id="ARBA00022475"/>
    </source>
</evidence>
<feature type="transmembrane region" description="Helical" evidence="7">
    <location>
        <begin position="136"/>
        <end position="154"/>
    </location>
</feature>
<dbReference type="InterPro" id="IPR011701">
    <property type="entry name" value="MFS"/>
</dbReference>
<dbReference type="Gene3D" id="1.20.1250.20">
    <property type="entry name" value="MFS general substrate transporter like domains"/>
    <property type="match status" value="1"/>
</dbReference>
<feature type="transmembrane region" description="Helical" evidence="7">
    <location>
        <begin position="223"/>
        <end position="245"/>
    </location>
</feature>
<keyword evidence="10" id="KW-1185">Reference proteome</keyword>
<proteinExistence type="predicted"/>
<evidence type="ECO:0000256" key="5">
    <source>
        <dbReference type="ARBA" id="ARBA00022989"/>
    </source>
</evidence>
<dbReference type="PANTHER" id="PTHR23501">
    <property type="entry name" value="MAJOR FACILITATOR SUPERFAMILY"/>
    <property type="match status" value="1"/>
</dbReference>
<comment type="subcellular location">
    <subcellularLocation>
        <location evidence="1">Cell membrane</location>
        <topology evidence="1">Multi-pass membrane protein</topology>
    </subcellularLocation>
</comment>
<dbReference type="Proteomes" id="UP000293952">
    <property type="component" value="Unassembled WGS sequence"/>
</dbReference>
<evidence type="ECO:0000256" key="4">
    <source>
        <dbReference type="ARBA" id="ARBA00022692"/>
    </source>
</evidence>
<keyword evidence="5 7" id="KW-1133">Transmembrane helix</keyword>
<gene>
    <name evidence="9" type="ORF">ERX46_11115</name>
</gene>
<reference evidence="9 10" key="1">
    <citation type="submission" date="2019-02" db="EMBL/GenBank/DDBJ databases">
        <title>Genome sequence of the sea-ice species Brumimicrobium glaciale.</title>
        <authorList>
            <person name="Bowman J.P."/>
        </authorList>
    </citation>
    <scope>NUCLEOTIDE SEQUENCE [LARGE SCALE GENOMIC DNA]</scope>
    <source>
        <strain evidence="9 10">IC156</strain>
    </source>
</reference>
<name>A0A4Q4KJM9_9FLAO</name>
<accession>A0A4Q4KJM9</accession>
<feature type="domain" description="Major facilitator superfamily (MFS) profile" evidence="8">
    <location>
        <begin position="13"/>
        <end position="492"/>
    </location>
</feature>
<dbReference type="EMBL" id="SETE01000004">
    <property type="protein sequence ID" value="RYM33481.1"/>
    <property type="molecule type" value="Genomic_DNA"/>
</dbReference>
<dbReference type="AlphaFoldDB" id="A0A4Q4KJM9"/>
<feature type="transmembrane region" description="Helical" evidence="7">
    <location>
        <begin position="467"/>
        <end position="486"/>
    </location>
</feature>
<dbReference type="RefSeq" id="WP_130093941.1">
    <property type="nucleotide sequence ID" value="NZ_SETE01000004.1"/>
</dbReference>